<keyword evidence="3" id="KW-1185">Reference proteome</keyword>
<comment type="caution">
    <text evidence="2">The sequence shown here is derived from an EMBL/GenBank/DDBJ whole genome shotgun (WGS) entry which is preliminary data.</text>
</comment>
<dbReference type="Proteomes" id="UP001348098">
    <property type="component" value="Unassembled WGS sequence"/>
</dbReference>
<organism evidence="2 3">
    <name type="scientific">Nocardia implantans</name>
    <dbReference type="NCBI Taxonomy" id="3108168"/>
    <lineage>
        <taxon>Bacteria</taxon>
        <taxon>Bacillati</taxon>
        <taxon>Actinomycetota</taxon>
        <taxon>Actinomycetes</taxon>
        <taxon>Mycobacteriales</taxon>
        <taxon>Nocardiaceae</taxon>
        <taxon>Nocardia</taxon>
    </lineage>
</organism>
<feature type="domain" description="ER-bound oxygenase mpaB/mpaB'/Rubber oxygenase catalytic" evidence="1">
    <location>
        <begin position="26"/>
        <end position="260"/>
    </location>
</feature>
<evidence type="ECO:0000313" key="2">
    <source>
        <dbReference type="EMBL" id="MEB3509994.1"/>
    </source>
</evidence>
<dbReference type="EMBL" id="JAYKYQ010000003">
    <property type="protein sequence ID" value="MEB3509994.1"/>
    <property type="molecule type" value="Genomic_DNA"/>
</dbReference>
<protein>
    <submittedName>
        <fullName evidence="2">Oxygenase MpaB family protein</fullName>
        <ecNumber evidence="2">1.-.-.-</ecNumber>
    </submittedName>
</protein>
<sequence length="289" mass="33205">MTAHLEAVPDEATQEDPRLGPGTLLWRYLGDLRLFLVAAPYGMLELMHPAVGAGVTEHSDFFGDPWDRVLRSIPEIIGTVYDPVERGTGARVRDYHRDIRGTDAHGDRYHALNPETYYWTHATMVQAVIDIADVFGDGLTGAEREQLYQQSKTWFRRYGVSDRPMPPDYAGFQRYFDDICRDVLEATESARWLTDRLRFTSDMRLPYLPQPVERLLRPVIMSEYRVITAAMLPEPARDKLGLRYNRADQAHFRAVATLIRNAWPLIPEPLRYHPRARAGMRHARAVGQD</sequence>
<evidence type="ECO:0000313" key="3">
    <source>
        <dbReference type="Proteomes" id="UP001348098"/>
    </source>
</evidence>
<dbReference type="Pfam" id="PF09995">
    <property type="entry name" value="MPAB_Lcp_cat"/>
    <property type="match status" value="1"/>
</dbReference>
<name>A0ABU6AS46_9NOCA</name>
<dbReference type="RefSeq" id="WP_195079025.1">
    <property type="nucleotide sequence ID" value="NZ_JAYESH010000003.1"/>
</dbReference>
<dbReference type="EC" id="1.-.-.-" evidence="2"/>
<accession>A0ABU6AS46</accession>
<evidence type="ECO:0000259" key="1">
    <source>
        <dbReference type="Pfam" id="PF09995"/>
    </source>
</evidence>
<reference evidence="2 3" key="1">
    <citation type="submission" date="2023-12" db="EMBL/GenBank/DDBJ databases">
        <title>novel species in genus Nocarida.</title>
        <authorList>
            <person name="Li Z."/>
        </authorList>
    </citation>
    <scope>NUCLEOTIDE SEQUENCE [LARGE SCALE GENOMIC DNA]</scope>
    <source>
        <strain evidence="2 3">CDC186</strain>
    </source>
</reference>
<dbReference type="PANTHER" id="PTHR36151:SF3">
    <property type="entry name" value="ER-BOUND OXYGENASE MPAB_MPAB'_RUBBER OXYGENASE CATALYTIC DOMAIN-CONTAINING PROTEIN"/>
    <property type="match status" value="1"/>
</dbReference>
<gene>
    <name evidence="2" type="ORF">U3653_08200</name>
</gene>
<proteinExistence type="predicted"/>
<dbReference type="InterPro" id="IPR018713">
    <property type="entry name" value="MPAB/Lcp_cat_dom"/>
</dbReference>
<dbReference type="PANTHER" id="PTHR36151">
    <property type="entry name" value="BLR2777 PROTEIN"/>
    <property type="match status" value="1"/>
</dbReference>
<dbReference type="GO" id="GO:0016491">
    <property type="term" value="F:oxidoreductase activity"/>
    <property type="evidence" value="ECO:0007669"/>
    <property type="project" value="UniProtKB-KW"/>
</dbReference>
<keyword evidence="2" id="KW-0560">Oxidoreductase</keyword>